<comment type="caution">
    <text evidence="1">The sequence shown here is derived from an EMBL/GenBank/DDBJ whole genome shotgun (WGS) entry which is preliminary data.</text>
</comment>
<protein>
    <recommendedName>
        <fullName evidence="3">Glycoside hydrolase family 65 C-terminal domain-containing protein</fullName>
    </recommendedName>
</protein>
<gene>
    <name evidence="1" type="ORF">FF041_17980</name>
</gene>
<name>A0A646KID8_STRJU</name>
<dbReference type="Proteomes" id="UP000419138">
    <property type="component" value="Unassembled WGS sequence"/>
</dbReference>
<evidence type="ECO:0000313" key="1">
    <source>
        <dbReference type="EMBL" id="MQT02029.1"/>
    </source>
</evidence>
<accession>A0A646KID8</accession>
<dbReference type="EMBL" id="VCLA01000145">
    <property type="protein sequence ID" value="MQT02029.1"/>
    <property type="molecule type" value="Genomic_DNA"/>
</dbReference>
<reference evidence="1 2" key="1">
    <citation type="submission" date="2019-05" db="EMBL/GenBank/DDBJ databases">
        <title>Comparative genomics and metabolomics analyses of clavulanic acid producing Streptomyces species provides insight into specialized metabolism and evolution of beta-lactam biosynthetic gene clusters.</title>
        <authorList>
            <person name="Moore M.A."/>
            <person name="Cruz-Morales P."/>
            <person name="Barona Gomez F."/>
            <person name="Kapil T."/>
        </authorList>
    </citation>
    <scope>NUCLEOTIDE SEQUENCE [LARGE SCALE GENOMIC DNA]</scope>
    <source>
        <strain evidence="1 2">NRRL 5741</strain>
    </source>
</reference>
<evidence type="ECO:0008006" key="3">
    <source>
        <dbReference type="Google" id="ProtNLM"/>
    </source>
</evidence>
<organism evidence="1 2">
    <name type="scientific">Streptomyces jumonjinensis</name>
    <dbReference type="NCBI Taxonomy" id="1945"/>
    <lineage>
        <taxon>Bacteria</taxon>
        <taxon>Bacillati</taxon>
        <taxon>Actinomycetota</taxon>
        <taxon>Actinomycetes</taxon>
        <taxon>Kitasatosporales</taxon>
        <taxon>Streptomycetaceae</taxon>
        <taxon>Streptomyces</taxon>
    </lineage>
</organism>
<dbReference type="AlphaFoldDB" id="A0A646KID8"/>
<proteinExistence type="predicted"/>
<sequence>MRYQGHWGVRLRLRDGQLHMSVPDLDRAPVGVELPDRTVSVAPGRPATSPCRATDLLLELPVRPARVRHQGRDPQVCDRGAGREGKPTGYSLVHGCLRS</sequence>
<keyword evidence="2" id="KW-1185">Reference proteome</keyword>
<evidence type="ECO:0000313" key="2">
    <source>
        <dbReference type="Proteomes" id="UP000419138"/>
    </source>
</evidence>